<dbReference type="RefSeq" id="WP_197558267.1">
    <property type="nucleotide sequence ID" value="NZ_CP063065.1"/>
</dbReference>
<protein>
    <submittedName>
        <fullName evidence="1">Uncharacterized protein</fullName>
    </submittedName>
</protein>
<proteinExistence type="predicted"/>
<reference evidence="1 2" key="1">
    <citation type="submission" date="2020-10" db="EMBL/GenBank/DDBJ databases">
        <title>Plasmid carrying two tetracycline resistance determinant.</title>
        <authorList>
            <person name="Yang Q."/>
        </authorList>
    </citation>
    <scope>NUCLEOTIDE SEQUENCE [LARGE SCALE GENOMIC DNA]</scope>
    <source>
        <strain evidence="1 2">T43</strain>
    </source>
</reference>
<gene>
    <name evidence="1" type="ORF">IMX20_07590</name>
</gene>
<evidence type="ECO:0000313" key="1">
    <source>
        <dbReference type="EMBL" id="QOQ78842.1"/>
    </source>
</evidence>
<dbReference type="EMBL" id="CP063065">
    <property type="protein sequence ID" value="QOQ78842.1"/>
    <property type="molecule type" value="Genomic_DNA"/>
</dbReference>
<name>A0A7M1KRN4_9LACT</name>
<accession>A0A7M1KRN4</accession>
<dbReference type="AlphaFoldDB" id="A0A7M1KRN4"/>
<sequence length="154" mass="17924">MELNGLDRKIEETEEKLKKWQELVKSNPELTKELEGRMTELEIKYIEKKHRKDELLKLLQAEGYKFTTENVSKVMKVANRAIMGSYSKADTKEILRTFIDKITFNKETKADYLIYTHFSKEIVDRLNDLTKEEPTAGMNAVGSFTFSAPLELII</sequence>
<evidence type="ECO:0000313" key="2">
    <source>
        <dbReference type="Proteomes" id="UP000595091"/>
    </source>
</evidence>
<dbReference type="Proteomes" id="UP000595091">
    <property type="component" value="Chromosome"/>
</dbReference>
<organism evidence="1 2">
    <name type="scientific">Aerococcus urinaeequi</name>
    <dbReference type="NCBI Taxonomy" id="51665"/>
    <lineage>
        <taxon>Bacteria</taxon>
        <taxon>Bacillati</taxon>
        <taxon>Bacillota</taxon>
        <taxon>Bacilli</taxon>
        <taxon>Lactobacillales</taxon>
        <taxon>Aerococcaceae</taxon>
        <taxon>Aerococcus</taxon>
    </lineage>
</organism>